<dbReference type="Proteomes" id="UP001194714">
    <property type="component" value="Unassembled WGS sequence"/>
</dbReference>
<feature type="transmembrane region" description="Helical" evidence="1">
    <location>
        <begin position="67"/>
        <end position="85"/>
    </location>
</feature>
<comment type="caution">
    <text evidence="2">The sequence shown here is derived from an EMBL/GenBank/DDBJ whole genome shotgun (WGS) entry which is preliminary data.</text>
</comment>
<keyword evidence="1" id="KW-0812">Transmembrane</keyword>
<reference evidence="2 3" key="1">
    <citation type="submission" date="2020-01" db="EMBL/GenBank/DDBJ databases">
        <title>Draft genome sequence of Cand. Neptunochlamydia vexilliferae K9.</title>
        <authorList>
            <person name="Schulz F."/>
            <person name="Koestlbacher S."/>
            <person name="Wascher F."/>
            <person name="Pizzetti I."/>
            <person name="Horn M."/>
        </authorList>
    </citation>
    <scope>NUCLEOTIDE SEQUENCE [LARGE SCALE GENOMIC DNA]</scope>
    <source>
        <strain evidence="2 3">K9</strain>
    </source>
</reference>
<name>A0ABS0B021_9BACT</name>
<keyword evidence="3" id="KW-1185">Reference proteome</keyword>
<protein>
    <submittedName>
        <fullName evidence="2">Uncharacterized protein</fullName>
    </submittedName>
</protein>
<evidence type="ECO:0000313" key="2">
    <source>
        <dbReference type="EMBL" id="MBF5059733.1"/>
    </source>
</evidence>
<organism evidence="2 3">
    <name type="scientific">Candidatus Neptunichlamydia vexilliferae</name>
    <dbReference type="NCBI Taxonomy" id="1651774"/>
    <lineage>
        <taxon>Bacteria</taxon>
        <taxon>Pseudomonadati</taxon>
        <taxon>Chlamydiota</taxon>
        <taxon>Chlamydiia</taxon>
        <taxon>Parachlamydiales</taxon>
        <taxon>Simkaniaceae</taxon>
        <taxon>Candidatus Neptunichlamydia</taxon>
    </lineage>
</organism>
<feature type="transmembrane region" description="Helical" evidence="1">
    <location>
        <begin position="43"/>
        <end position="61"/>
    </location>
</feature>
<accession>A0ABS0B021</accession>
<gene>
    <name evidence="2" type="ORF">NEPTK9_001249</name>
</gene>
<keyword evidence="1" id="KW-1133">Transmembrane helix</keyword>
<dbReference type="RefSeq" id="WP_194848042.1">
    <property type="nucleotide sequence ID" value="NZ_JAAEJV010000037.1"/>
</dbReference>
<sequence length="158" mass="18196">MPIYDIYEHVEKQKREGGPKIELSTHISEATLRGRHRQEEEKGHLFATIAARLFFFILLVTDLFWGAYTIALFFSSLALNLLSGFKIYKLKTFFARRYLNLKRAAICAIALLVSLFSPALGTMIACSYFLMYDKKGIKEVVPSVLQEQFEEFMNPQSK</sequence>
<proteinExistence type="predicted"/>
<feature type="transmembrane region" description="Helical" evidence="1">
    <location>
        <begin position="106"/>
        <end position="130"/>
    </location>
</feature>
<evidence type="ECO:0000313" key="3">
    <source>
        <dbReference type="Proteomes" id="UP001194714"/>
    </source>
</evidence>
<evidence type="ECO:0000256" key="1">
    <source>
        <dbReference type="SAM" id="Phobius"/>
    </source>
</evidence>
<keyword evidence="1" id="KW-0472">Membrane</keyword>
<dbReference type="EMBL" id="JAAEJV010000037">
    <property type="protein sequence ID" value="MBF5059733.1"/>
    <property type="molecule type" value="Genomic_DNA"/>
</dbReference>